<dbReference type="AlphaFoldDB" id="A0A8J8C3F2"/>
<name>A0A8J8C3F2_9EURY</name>
<gene>
    <name evidence="1" type="ORF">KTS45_02250</name>
</gene>
<dbReference type="PANTHER" id="PTHR43649">
    <property type="entry name" value="ARABINOSE-BINDING PROTEIN-RELATED"/>
    <property type="match status" value="1"/>
</dbReference>
<dbReference type="RefSeq" id="WP_162316172.1">
    <property type="nucleotide sequence ID" value="NZ_JAHQXF010000001.1"/>
</dbReference>
<protein>
    <submittedName>
        <fullName evidence="1">ABC transporter substrate-binding protein</fullName>
    </submittedName>
</protein>
<organism evidence="1 2">
    <name type="scientific">Haloarcula limicola</name>
    <dbReference type="NCBI Taxonomy" id="1429915"/>
    <lineage>
        <taxon>Archaea</taxon>
        <taxon>Methanobacteriati</taxon>
        <taxon>Methanobacteriota</taxon>
        <taxon>Stenosarchaea group</taxon>
        <taxon>Halobacteria</taxon>
        <taxon>Halobacteriales</taxon>
        <taxon>Haloarculaceae</taxon>
        <taxon>Haloarcula</taxon>
    </lineage>
</organism>
<sequence>MSRSSSARGGAGSGVELLHRLVGGDGGAALDALLDGFERRHPDVSLGDVTDENLSLEVKSRILKENPPDVWIEWPGKNLKPYDDAGVLGDVSAVWESGTMERNYLEGPKEAARFEGTYRAVPINIHRINNLFYNVSQAEAVGVDPASLDSPRALAEEIDRIGEETERLGMLFPMKNPWTVLQMWETVLLGEHGLDTYVGVTDESASAHRRAIADALDIVKRYGEAAPEDRLYTSLTDANARFTRGESVFFHQGDWAAGEYADADGFGYRDDWDHVPFPGTDGLYAMNMDSVVSAAETDNPEAVSTFLGYVGSADGQKRFNQRKGSIPPRTDVDTNAFTPFLQDQQTAFQRSQAQPLSITHGLGVRPAQLIELKTAMSTFVSTWDVEAVADDVVAAFDTRA</sequence>
<reference evidence="1 2" key="1">
    <citation type="submission" date="2021-06" db="EMBL/GenBank/DDBJ databases">
        <title>New haloarchaea isolates fom saline soil.</title>
        <authorList>
            <person name="Duran-Viseras A."/>
            <person name="Sanchez-Porro C.S."/>
            <person name="Ventosa A."/>
        </authorList>
    </citation>
    <scope>NUCLEOTIDE SEQUENCE [LARGE SCALE GENOMIC DNA]</scope>
    <source>
        <strain evidence="1 2">JCM 183640</strain>
    </source>
</reference>
<dbReference type="Proteomes" id="UP000766550">
    <property type="component" value="Unassembled WGS sequence"/>
</dbReference>
<dbReference type="SUPFAM" id="SSF53850">
    <property type="entry name" value="Periplasmic binding protein-like II"/>
    <property type="match status" value="1"/>
</dbReference>
<proteinExistence type="predicted"/>
<dbReference type="OrthoDB" id="18176at2157"/>
<evidence type="ECO:0000313" key="1">
    <source>
        <dbReference type="EMBL" id="MBV0923009.1"/>
    </source>
</evidence>
<dbReference type="InterPro" id="IPR006059">
    <property type="entry name" value="SBP"/>
</dbReference>
<comment type="caution">
    <text evidence="1">The sequence shown here is derived from an EMBL/GenBank/DDBJ whole genome shotgun (WGS) entry which is preliminary data.</text>
</comment>
<evidence type="ECO:0000313" key="2">
    <source>
        <dbReference type="Proteomes" id="UP000766550"/>
    </source>
</evidence>
<dbReference type="Pfam" id="PF13416">
    <property type="entry name" value="SBP_bac_8"/>
    <property type="match status" value="1"/>
</dbReference>
<keyword evidence="2" id="KW-1185">Reference proteome</keyword>
<accession>A0A8J8C3F2</accession>
<dbReference type="EMBL" id="JAHQXF010000001">
    <property type="protein sequence ID" value="MBV0923009.1"/>
    <property type="molecule type" value="Genomic_DNA"/>
</dbReference>
<dbReference type="InterPro" id="IPR050490">
    <property type="entry name" value="Bact_solute-bd_prot1"/>
</dbReference>
<dbReference type="Gene3D" id="3.40.190.10">
    <property type="entry name" value="Periplasmic binding protein-like II"/>
    <property type="match status" value="2"/>
</dbReference>